<dbReference type="EMBL" id="JBBXJM010000005">
    <property type="protein sequence ID" value="KAL1407202.1"/>
    <property type="molecule type" value="Genomic_DNA"/>
</dbReference>
<comment type="caution">
    <text evidence="3">The sequence shown here is derived from an EMBL/GenBank/DDBJ whole genome shotgun (WGS) entry which is preliminary data.</text>
</comment>
<feature type="signal peptide" evidence="2">
    <location>
        <begin position="1"/>
        <end position="17"/>
    </location>
</feature>
<evidence type="ECO:0000313" key="3">
    <source>
        <dbReference type="EMBL" id="KAL1407202.1"/>
    </source>
</evidence>
<feature type="chain" id="PRO_5046894385" description="Ser-Thr-rich glycosyl-phosphatidyl-inositol-anchored membrane family-domain-containing protein" evidence="2">
    <location>
        <begin position="18"/>
        <end position="238"/>
    </location>
</feature>
<protein>
    <recommendedName>
        <fullName evidence="5">Ser-Thr-rich glycosyl-phosphatidyl-inositol-anchored membrane family-domain-containing protein</fullName>
    </recommendedName>
</protein>
<evidence type="ECO:0000256" key="1">
    <source>
        <dbReference type="SAM" id="MobiDB-lite"/>
    </source>
</evidence>
<dbReference type="Proteomes" id="UP001565368">
    <property type="component" value="Unassembled WGS sequence"/>
</dbReference>
<feature type="region of interest" description="Disordered" evidence="1">
    <location>
        <begin position="21"/>
        <end position="65"/>
    </location>
</feature>
<name>A0ABR3PXM4_9TREE</name>
<feature type="compositionally biased region" description="Basic and acidic residues" evidence="1">
    <location>
        <begin position="195"/>
        <end position="208"/>
    </location>
</feature>
<sequence>MLATKLLLLFLAPLALAQDNGGEGEGDGGEGNDGSSVAPSSSAARPSAAPANATSTATPASGPDSLTSQTVWTAFRPPASLSNGTTISFPHNGSWAVLGEALTVRWNVSDTQADTAFFELWSPSVGRFKGNYSAANAIPAGAAVKLSAASAGITFSADQVEPGTGYVLRLVPGTARPAIPQVLGTSGAFEIKKAGEKADPEANAKDGGKGGGSGSGAGRAGVAPALVLAAGVAGAVLL</sequence>
<feature type="region of interest" description="Disordered" evidence="1">
    <location>
        <begin position="195"/>
        <end position="215"/>
    </location>
</feature>
<dbReference type="RefSeq" id="XP_069207146.1">
    <property type="nucleotide sequence ID" value="XM_069355075.1"/>
</dbReference>
<feature type="compositionally biased region" description="Low complexity" evidence="1">
    <location>
        <begin position="33"/>
        <end position="65"/>
    </location>
</feature>
<gene>
    <name evidence="3" type="ORF">Q8F55_006618</name>
</gene>
<evidence type="ECO:0000256" key="2">
    <source>
        <dbReference type="SAM" id="SignalP"/>
    </source>
</evidence>
<evidence type="ECO:0000313" key="4">
    <source>
        <dbReference type="Proteomes" id="UP001565368"/>
    </source>
</evidence>
<reference evidence="3 4" key="1">
    <citation type="submission" date="2023-08" db="EMBL/GenBank/DDBJ databases">
        <title>Annotated Genome Sequence of Vanrija albida AlHP1.</title>
        <authorList>
            <person name="Herzog R."/>
        </authorList>
    </citation>
    <scope>NUCLEOTIDE SEQUENCE [LARGE SCALE GENOMIC DNA]</scope>
    <source>
        <strain evidence="3 4">AlHP1</strain>
    </source>
</reference>
<proteinExistence type="predicted"/>
<dbReference type="GeneID" id="95987661"/>
<organism evidence="3 4">
    <name type="scientific">Vanrija albida</name>
    <dbReference type="NCBI Taxonomy" id="181172"/>
    <lineage>
        <taxon>Eukaryota</taxon>
        <taxon>Fungi</taxon>
        <taxon>Dikarya</taxon>
        <taxon>Basidiomycota</taxon>
        <taxon>Agaricomycotina</taxon>
        <taxon>Tremellomycetes</taxon>
        <taxon>Trichosporonales</taxon>
        <taxon>Trichosporonaceae</taxon>
        <taxon>Vanrija</taxon>
    </lineage>
</organism>
<accession>A0ABR3PXM4</accession>
<keyword evidence="2" id="KW-0732">Signal</keyword>
<evidence type="ECO:0008006" key="5">
    <source>
        <dbReference type="Google" id="ProtNLM"/>
    </source>
</evidence>
<keyword evidence="4" id="KW-1185">Reference proteome</keyword>